<dbReference type="EMBL" id="CM031812">
    <property type="protein sequence ID" value="KAG6658370.1"/>
    <property type="molecule type" value="Genomic_DNA"/>
</dbReference>
<proteinExistence type="predicted"/>
<dbReference type="EMBL" id="CM031812">
    <property type="protein sequence ID" value="KAG6658369.1"/>
    <property type="molecule type" value="Genomic_DNA"/>
</dbReference>
<dbReference type="EMBL" id="CM031812">
    <property type="protein sequence ID" value="KAG6658371.1"/>
    <property type="molecule type" value="Genomic_DNA"/>
</dbReference>
<dbReference type="Proteomes" id="UP000811609">
    <property type="component" value="Chromosome 4"/>
</dbReference>
<reference evidence="1" key="1">
    <citation type="submission" date="2020-12" db="EMBL/GenBank/DDBJ databases">
        <title>WGS assembly of Carya illinoinensis cv. Pawnee.</title>
        <authorList>
            <person name="Platts A."/>
            <person name="Shu S."/>
            <person name="Wright S."/>
            <person name="Barry K."/>
            <person name="Edger P."/>
            <person name="Pires J.C."/>
            <person name="Schmutz J."/>
        </authorList>
    </citation>
    <scope>NUCLEOTIDE SEQUENCE</scope>
    <source>
        <tissue evidence="1">Leaf</tissue>
    </source>
</reference>
<evidence type="ECO:0000313" key="1">
    <source>
        <dbReference type="EMBL" id="KAG6658370.1"/>
    </source>
</evidence>
<organism evidence="1 2">
    <name type="scientific">Carya illinoinensis</name>
    <name type="common">Pecan</name>
    <dbReference type="NCBI Taxonomy" id="32201"/>
    <lineage>
        <taxon>Eukaryota</taxon>
        <taxon>Viridiplantae</taxon>
        <taxon>Streptophyta</taxon>
        <taxon>Embryophyta</taxon>
        <taxon>Tracheophyta</taxon>
        <taxon>Spermatophyta</taxon>
        <taxon>Magnoliopsida</taxon>
        <taxon>eudicotyledons</taxon>
        <taxon>Gunneridae</taxon>
        <taxon>Pentapetalae</taxon>
        <taxon>rosids</taxon>
        <taxon>fabids</taxon>
        <taxon>Fagales</taxon>
        <taxon>Juglandaceae</taxon>
        <taxon>Carya</taxon>
    </lineage>
</organism>
<sequence length="100" mass="11612">MTVHSIIVFSLPEQNPPQRLNNHKFKRNSHPFAPSFSTFYHSQKRGYYGDKETKSMSGDMHKDKYRNMDVVTSSYFSTMGQITTVGQRQFWDCVKVLVSA</sequence>
<keyword evidence="2" id="KW-1185">Reference proteome</keyword>
<protein>
    <submittedName>
        <fullName evidence="1">Uncharacterized protein</fullName>
    </submittedName>
</protein>
<evidence type="ECO:0000313" key="2">
    <source>
        <dbReference type="Proteomes" id="UP000811609"/>
    </source>
</evidence>
<dbReference type="AlphaFoldDB" id="A0A8T1QTN4"/>
<gene>
    <name evidence="1" type="ORF">CIPAW_04G156200</name>
</gene>
<name>A0A8T1QTN4_CARIL</name>
<accession>A0A8T1QTN4</accession>
<comment type="caution">
    <text evidence="1">The sequence shown here is derived from an EMBL/GenBank/DDBJ whole genome shotgun (WGS) entry which is preliminary data.</text>
</comment>